<name>A0ABD1ZM21_9MARC</name>
<feature type="region of interest" description="Disordered" evidence="1">
    <location>
        <begin position="1"/>
        <end position="59"/>
    </location>
</feature>
<comment type="caution">
    <text evidence="2">The sequence shown here is derived from an EMBL/GenBank/DDBJ whole genome shotgun (WGS) entry which is preliminary data.</text>
</comment>
<sequence length="276" mass="29249">MSSKAKTDDFTLLTTTSSTSSSKRRGSNPLESPPPAPGPDTPGNSNRLVKRPPSDPHTFLQAPYLSLSPLYNKTAALVNGPRTSCQSHDFFLFAGSSPCSPSALQNVDGEDRKWRGSRGEGRGRWVGCTESMRGGRKYNVCEVEIHCRGFPGDIAGVGGRGGLLVRDPHWAFGPREVGRPGGWAGVRVEAAGPGAVTSNEIRHPSPMEQVKGPTAKWVNEARGKSSGSCGQSGSKAAELTLVAAALKCASLPHLGPDFSRPLYQGRNNNKLDAVVM</sequence>
<feature type="region of interest" description="Disordered" evidence="1">
    <location>
        <begin position="102"/>
        <end position="122"/>
    </location>
</feature>
<accession>A0ABD1ZM21</accession>
<protein>
    <submittedName>
        <fullName evidence="2">Uncharacterized protein</fullName>
    </submittedName>
</protein>
<organism evidence="2 3">
    <name type="scientific">Riccia fluitans</name>
    <dbReference type="NCBI Taxonomy" id="41844"/>
    <lineage>
        <taxon>Eukaryota</taxon>
        <taxon>Viridiplantae</taxon>
        <taxon>Streptophyta</taxon>
        <taxon>Embryophyta</taxon>
        <taxon>Marchantiophyta</taxon>
        <taxon>Marchantiopsida</taxon>
        <taxon>Marchantiidae</taxon>
        <taxon>Marchantiales</taxon>
        <taxon>Ricciaceae</taxon>
        <taxon>Riccia</taxon>
    </lineage>
</organism>
<dbReference type="EMBL" id="JBHFFA010000001">
    <property type="protein sequence ID" value="KAL2652499.1"/>
    <property type="molecule type" value="Genomic_DNA"/>
</dbReference>
<keyword evidence="3" id="KW-1185">Reference proteome</keyword>
<feature type="compositionally biased region" description="Basic and acidic residues" evidence="1">
    <location>
        <begin position="109"/>
        <end position="122"/>
    </location>
</feature>
<proteinExistence type="predicted"/>
<feature type="compositionally biased region" description="Pro residues" evidence="1">
    <location>
        <begin position="31"/>
        <end position="40"/>
    </location>
</feature>
<evidence type="ECO:0000256" key="1">
    <source>
        <dbReference type="SAM" id="MobiDB-lite"/>
    </source>
</evidence>
<reference evidence="2 3" key="1">
    <citation type="submission" date="2024-09" db="EMBL/GenBank/DDBJ databases">
        <title>Chromosome-scale assembly of Riccia fluitans.</title>
        <authorList>
            <person name="Paukszto L."/>
            <person name="Sawicki J."/>
            <person name="Karawczyk K."/>
            <person name="Piernik-Szablinska J."/>
            <person name="Szczecinska M."/>
            <person name="Mazdziarz M."/>
        </authorList>
    </citation>
    <scope>NUCLEOTIDE SEQUENCE [LARGE SCALE GENOMIC DNA]</scope>
    <source>
        <strain evidence="2">Rf_01</strain>
        <tissue evidence="2">Aerial parts of the thallus</tissue>
    </source>
</reference>
<feature type="compositionally biased region" description="Low complexity" evidence="1">
    <location>
        <begin position="11"/>
        <end position="21"/>
    </location>
</feature>
<evidence type="ECO:0000313" key="2">
    <source>
        <dbReference type="EMBL" id="KAL2652499.1"/>
    </source>
</evidence>
<dbReference type="AlphaFoldDB" id="A0ABD1ZM21"/>
<gene>
    <name evidence="2" type="ORF">R1flu_020627</name>
</gene>
<evidence type="ECO:0000313" key="3">
    <source>
        <dbReference type="Proteomes" id="UP001605036"/>
    </source>
</evidence>
<dbReference type="Proteomes" id="UP001605036">
    <property type="component" value="Unassembled WGS sequence"/>
</dbReference>